<accession>A0A0D0CVH5</accession>
<evidence type="ECO:0000313" key="1">
    <source>
        <dbReference type="EMBL" id="KIK75111.1"/>
    </source>
</evidence>
<dbReference type="HOGENOM" id="CLU_3050997_0_0_1"/>
<reference evidence="1 2" key="1">
    <citation type="submission" date="2014-04" db="EMBL/GenBank/DDBJ databases">
        <authorList>
            <consortium name="DOE Joint Genome Institute"/>
            <person name="Kuo A."/>
            <person name="Kohler A."/>
            <person name="Jargeat P."/>
            <person name="Nagy L.G."/>
            <person name="Floudas D."/>
            <person name="Copeland A."/>
            <person name="Barry K.W."/>
            <person name="Cichocki N."/>
            <person name="Veneault-Fourrey C."/>
            <person name="LaButti K."/>
            <person name="Lindquist E.A."/>
            <person name="Lipzen A."/>
            <person name="Lundell T."/>
            <person name="Morin E."/>
            <person name="Murat C."/>
            <person name="Sun H."/>
            <person name="Tunlid A."/>
            <person name="Henrissat B."/>
            <person name="Grigoriev I.V."/>
            <person name="Hibbett D.S."/>
            <person name="Martin F."/>
            <person name="Nordberg H.P."/>
            <person name="Cantor M.N."/>
            <person name="Hua S.X."/>
        </authorList>
    </citation>
    <scope>NUCLEOTIDE SEQUENCE [LARGE SCALE GENOMIC DNA]</scope>
    <source>
        <strain evidence="1 2">Ve08.2h10</strain>
    </source>
</reference>
<proteinExistence type="predicted"/>
<dbReference type="Proteomes" id="UP000054538">
    <property type="component" value="Unassembled WGS sequence"/>
</dbReference>
<keyword evidence="2" id="KW-1185">Reference proteome</keyword>
<evidence type="ECO:0000313" key="2">
    <source>
        <dbReference type="Proteomes" id="UP000054538"/>
    </source>
</evidence>
<protein>
    <submittedName>
        <fullName evidence="1">Uncharacterized protein</fullName>
    </submittedName>
</protein>
<reference evidence="2" key="2">
    <citation type="submission" date="2015-01" db="EMBL/GenBank/DDBJ databases">
        <title>Evolutionary Origins and Diversification of the Mycorrhizal Mutualists.</title>
        <authorList>
            <consortium name="DOE Joint Genome Institute"/>
            <consortium name="Mycorrhizal Genomics Consortium"/>
            <person name="Kohler A."/>
            <person name="Kuo A."/>
            <person name="Nagy L.G."/>
            <person name="Floudas D."/>
            <person name="Copeland A."/>
            <person name="Barry K.W."/>
            <person name="Cichocki N."/>
            <person name="Veneault-Fourrey C."/>
            <person name="LaButti K."/>
            <person name="Lindquist E.A."/>
            <person name="Lipzen A."/>
            <person name="Lundell T."/>
            <person name="Morin E."/>
            <person name="Murat C."/>
            <person name="Riley R."/>
            <person name="Ohm R."/>
            <person name="Sun H."/>
            <person name="Tunlid A."/>
            <person name="Henrissat B."/>
            <person name="Grigoriev I.V."/>
            <person name="Hibbett D.S."/>
            <person name="Martin F."/>
        </authorList>
    </citation>
    <scope>NUCLEOTIDE SEQUENCE [LARGE SCALE GENOMIC DNA]</scope>
    <source>
        <strain evidence="2">Ve08.2h10</strain>
    </source>
</reference>
<organism evidence="1 2">
    <name type="scientific">Paxillus rubicundulus Ve08.2h10</name>
    <dbReference type="NCBI Taxonomy" id="930991"/>
    <lineage>
        <taxon>Eukaryota</taxon>
        <taxon>Fungi</taxon>
        <taxon>Dikarya</taxon>
        <taxon>Basidiomycota</taxon>
        <taxon>Agaricomycotina</taxon>
        <taxon>Agaricomycetes</taxon>
        <taxon>Agaricomycetidae</taxon>
        <taxon>Boletales</taxon>
        <taxon>Paxilineae</taxon>
        <taxon>Paxillaceae</taxon>
        <taxon>Paxillus</taxon>
    </lineage>
</organism>
<sequence length="54" mass="5974">MEMIGLSDMLPEVCFLLVYAWDLTPDIWFRLQGHGLDIEVLPVGGATQQAIGVN</sequence>
<name>A0A0D0CVH5_9AGAM</name>
<dbReference type="InParanoid" id="A0A0D0CVH5"/>
<dbReference type="AlphaFoldDB" id="A0A0D0CVH5"/>
<dbReference type="EMBL" id="KN828339">
    <property type="protein sequence ID" value="KIK75111.1"/>
    <property type="molecule type" value="Genomic_DNA"/>
</dbReference>
<gene>
    <name evidence="1" type="ORF">PAXRUDRAFT_19273</name>
</gene>